<dbReference type="STRING" id="1798383.A3D78_04085"/>
<dbReference type="EMBL" id="MFJM01000037">
    <property type="protein sequence ID" value="OGG17364.1"/>
    <property type="molecule type" value="Genomic_DNA"/>
</dbReference>
<organism evidence="1 2">
    <name type="scientific">Candidatus Gottesmanbacteria bacterium RIFCSPHIGHO2_02_FULL_39_14</name>
    <dbReference type="NCBI Taxonomy" id="1798383"/>
    <lineage>
        <taxon>Bacteria</taxon>
        <taxon>Candidatus Gottesmaniibacteriota</taxon>
    </lineage>
</organism>
<gene>
    <name evidence="1" type="ORF">A3D78_04085</name>
</gene>
<dbReference type="Pfam" id="PF08843">
    <property type="entry name" value="AbiEii"/>
    <property type="match status" value="1"/>
</dbReference>
<protein>
    <recommendedName>
        <fullName evidence="3">Nucleotidyl transferase AbiEii/AbiGii toxin family protein</fullName>
    </recommendedName>
</protein>
<evidence type="ECO:0000313" key="1">
    <source>
        <dbReference type="EMBL" id="OGG17364.1"/>
    </source>
</evidence>
<dbReference type="AlphaFoldDB" id="A0A1F5ZYD4"/>
<dbReference type="Proteomes" id="UP000176253">
    <property type="component" value="Unassembled WGS sequence"/>
</dbReference>
<evidence type="ECO:0000313" key="2">
    <source>
        <dbReference type="Proteomes" id="UP000176253"/>
    </source>
</evidence>
<evidence type="ECO:0008006" key="3">
    <source>
        <dbReference type="Google" id="ProtNLM"/>
    </source>
</evidence>
<sequence length="223" mass="26609">MKELTKEQLLAISLLSTSPLVNKYYLTGGTLLSHRYLHHRLSLDLDFFTDQPVIFKEINNWINILRKKGNFTNITNQKIYDRWEFLLEGKNPLRIEFVYYSHDKKTIKKRVKFLGVYIDSLEDIAANKIISLMDRNEPKDLFDIYYLLTQKKYTPDKLLLLCKKKFDIKFTQNLFWSECLKSLPLLTTLKPLILKKNKDLLIRKIQDYFKSESNTYLQTIINE</sequence>
<dbReference type="InterPro" id="IPR014942">
    <property type="entry name" value="AbiEii"/>
</dbReference>
<accession>A0A1F5ZYD4</accession>
<comment type="caution">
    <text evidence="1">The sequence shown here is derived from an EMBL/GenBank/DDBJ whole genome shotgun (WGS) entry which is preliminary data.</text>
</comment>
<reference evidence="1 2" key="1">
    <citation type="journal article" date="2016" name="Nat. Commun.">
        <title>Thousands of microbial genomes shed light on interconnected biogeochemical processes in an aquifer system.</title>
        <authorList>
            <person name="Anantharaman K."/>
            <person name="Brown C.T."/>
            <person name="Hug L.A."/>
            <person name="Sharon I."/>
            <person name="Castelle C.J."/>
            <person name="Probst A.J."/>
            <person name="Thomas B.C."/>
            <person name="Singh A."/>
            <person name="Wilkins M.J."/>
            <person name="Karaoz U."/>
            <person name="Brodie E.L."/>
            <person name="Williams K.H."/>
            <person name="Hubbard S.S."/>
            <person name="Banfield J.F."/>
        </authorList>
    </citation>
    <scope>NUCLEOTIDE SEQUENCE [LARGE SCALE GENOMIC DNA]</scope>
</reference>
<dbReference type="Gene3D" id="3.10.450.620">
    <property type="entry name" value="JHP933, nucleotidyltransferase-like core domain"/>
    <property type="match status" value="1"/>
</dbReference>
<proteinExistence type="predicted"/>
<name>A0A1F5ZYD4_9BACT</name>